<dbReference type="EMBL" id="CACTIH010003676">
    <property type="protein sequence ID" value="CAA2981590.1"/>
    <property type="molecule type" value="Genomic_DNA"/>
</dbReference>
<evidence type="ECO:0000313" key="1">
    <source>
        <dbReference type="EMBL" id="CAA2981590.1"/>
    </source>
</evidence>
<evidence type="ECO:0000313" key="2">
    <source>
        <dbReference type="Proteomes" id="UP000594638"/>
    </source>
</evidence>
<proteinExistence type="predicted"/>
<dbReference type="AlphaFoldDB" id="A0A8S0RQG9"/>
<comment type="caution">
    <text evidence="1">The sequence shown here is derived from an EMBL/GenBank/DDBJ whole genome shotgun (WGS) entry which is preliminary data.</text>
</comment>
<dbReference type="Proteomes" id="UP000594638">
    <property type="component" value="Unassembled WGS sequence"/>
</dbReference>
<keyword evidence="2" id="KW-1185">Reference proteome</keyword>
<sequence length="105" mass="12117">MTFLFSAFLAKSTSLKMDNALSKFFSNFLLHVIDEVNFAGQEIVRFKGNRTVLVSEDEMTSDHGVRLLMKLFNLIFQRWISPCLSRYFPSKCCIQIDVLVTDVNK</sequence>
<accession>A0A8S0RQG9</accession>
<dbReference type="Gramene" id="OE9A073112T1">
    <property type="protein sequence ID" value="OE9A073112C1"/>
    <property type="gene ID" value="OE9A073112"/>
</dbReference>
<name>A0A8S0RQG9_OLEEU</name>
<protein>
    <submittedName>
        <fullName evidence="1">Uncharacterized protein</fullName>
    </submittedName>
</protein>
<organism evidence="1 2">
    <name type="scientific">Olea europaea subsp. europaea</name>
    <dbReference type="NCBI Taxonomy" id="158383"/>
    <lineage>
        <taxon>Eukaryota</taxon>
        <taxon>Viridiplantae</taxon>
        <taxon>Streptophyta</taxon>
        <taxon>Embryophyta</taxon>
        <taxon>Tracheophyta</taxon>
        <taxon>Spermatophyta</taxon>
        <taxon>Magnoliopsida</taxon>
        <taxon>eudicotyledons</taxon>
        <taxon>Gunneridae</taxon>
        <taxon>Pentapetalae</taxon>
        <taxon>asterids</taxon>
        <taxon>lamiids</taxon>
        <taxon>Lamiales</taxon>
        <taxon>Oleaceae</taxon>
        <taxon>Oleeae</taxon>
        <taxon>Olea</taxon>
    </lineage>
</organism>
<reference evidence="1 2" key="1">
    <citation type="submission" date="2019-12" db="EMBL/GenBank/DDBJ databases">
        <authorList>
            <person name="Alioto T."/>
            <person name="Alioto T."/>
            <person name="Gomez Garrido J."/>
        </authorList>
    </citation>
    <scope>NUCLEOTIDE SEQUENCE [LARGE SCALE GENOMIC DNA]</scope>
</reference>
<gene>
    <name evidence="1" type="ORF">OLEA9_A073112</name>
</gene>